<accession>A0A7G2CT47</accession>
<evidence type="ECO:0000256" key="2">
    <source>
        <dbReference type="ARBA" id="ARBA00023186"/>
    </source>
</evidence>
<dbReference type="OrthoDB" id="248120at2759"/>
<proteinExistence type="inferred from homology"/>
<name>A0A7G2CT47_9TRYP</name>
<dbReference type="FunFam" id="1.10.287.370:FF:000003">
    <property type="entry name" value="Prefoldin subunit 6"/>
    <property type="match status" value="1"/>
</dbReference>
<reference evidence="3 4" key="1">
    <citation type="submission" date="2020-08" db="EMBL/GenBank/DDBJ databases">
        <authorList>
            <person name="Newling K."/>
            <person name="Davey J."/>
            <person name="Forrester S."/>
        </authorList>
    </citation>
    <scope>NUCLEOTIDE SEQUENCE [LARGE SCALE GENOMIC DNA]</scope>
    <source>
        <strain evidence="4">Crithidia deanei Carvalho (ATCC PRA-265)</strain>
    </source>
</reference>
<dbReference type="SUPFAM" id="SSF46579">
    <property type="entry name" value="Prefoldin"/>
    <property type="match status" value="1"/>
</dbReference>
<dbReference type="VEuPathDB" id="TriTrypDB:ADEAN_000996100"/>
<dbReference type="InterPro" id="IPR009053">
    <property type="entry name" value="Prefoldin"/>
</dbReference>
<comment type="similarity">
    <text evidence="1">Belongs to the prefoldin subunit beta family.</text>
</comment>
<dbReference type="GO" id="GO:0051087">
    <property type="term" value="F:protein-folding chaperone binding"/>
    <property type="evidence" value="ECO:0007669"/>
    <property type="project" value="TreeGrafter"/>
</dbReference>
<dbReference type="GO" id="GO:0016272">
    <property type="term" value="C:prefoldin complex"/>
    <property type="evidence" value="ECO:0007669"/>
    <property type="project" value="InterPro"/>
</dbReference>
<evidence type="ECO:0000313" key="3">
    <source>
        <dbReference type="EMBL" id="CAD2222417.1"/>
    </source>
</evidence>
<organism evidence="3 4">
    <name type="scientific">Angomonas deanei</name>
    <dbReference type="NCBI Taxonomy" id="59799"/>
    <lineage>
        <taxon>Eukaryota</taxon>
        <taxon>Discoba</taxon>
        <taxon>Euglenozoa</taxon>
        <taxon>Kinetoplastea</taxon>
        <taxon>Metakinetoplastina</taxon>
        <taxon>Trypanosomatida</taxon>
        <taxon>Trypanosomatidae</taxon>
        <taxon>Strigomonadinae</taxon>
        <taxon>Angomonas</taxon>
    </lineage>
</organism>
<dbReference type="InterPro" id="IPR002777">
    <property type="entry name" value="PFD_beta-like"/>
</dbReference>
<dbReference type="GO" id="GO:0051131">
    <property type="term" value="P:chaperone-mediated protein complex assembly"/>
    <property type="evidence" value="ECO:0007669"/>
    <property type="project" value="TreeGrafter"/>
</dbReference>
<dbReference type="Gene3D" id="1.10.287.370">
    <property type="match status" value="1"/>
</dbReference>
<dbReference type="GO" id="GO:0006457">
    <property type="term" value="P:protein folding"/>
    <property type="evidence" value="ECO:0007669"/>
    <property type="project" value="InterPro"/>
</dbReference>
<dbReference type="EMBL" id="LR877170">
    <property type="protein sequence ID" value="CAD2222417.1"/>
    <property type="molecule type" value="Genomic_DNA"/>
</dbReference>
<evidence type="ECO:0000313" key="4">
    <source>
        <dbReference type="Proteomes" id="UP000515908"/>
    </source>
</evidence>
<dbReference type="CDD" id="cd23161">
    <property type="entry name" value="Prefoldin_6"/>
    <property type="match status" value="1"/>
</dbReference>
<keyword evidence="4" id="KW-1185">Reference proteome</keyword>
<dbReference type="Proteomes" id="UP000515908">
    <property type="component" value="Chromosome 26"/>
</dbReference>
<dbReference type="PANTHER" id="PTHR21431:SF0">
    <property type="entry name" value="PREFOLDIN SUBUNIT 6"/>
    <property type="match status" value="1"/>
</dbReference>
<keyword evidence="2" id="KW-0143">Chaperone</keyword>
<dbReference type="GO" id="GO:0005737">
    <property type="term" value="C:cytoplasm"/>
    <property type="evidence" value="ECO:0007669"/>
    <property type="project" value="TreeGrafter"/>
</dbReference>
<dbReference type="AlphaFoldDB" id="A0A7G2CT47"/>
<evidence type="ECO:0000256" key="1">
    <source>
        <dbReference type="ARBA" id="ARBA00008045"/>
    </source>
</evidence>
<dbReference type="PANTHER" id="PTHR21431">
    <property type="entry name" value="PREFOLDIN SUBUNIT 6"/>
    <property type="match status" value="1"/>
</dbReference>
<dbReference type="Pfam" id="PF01920">
    <property type="entry name" value="Prefoldin_2"/>
    <property type="match status" value="1"/>
</dbReference>
<sequence>MAAHPDILKMRDQLTPIINEIQALGEKKGKLIDSRRQLDGQKNENELVLEEMGKLESDAMVYKLIGPALVPQDQADAKNVVSNRLEYINGELKRTDASLSEVSRKQTELEGKARQLYQKMMDRQAEYRQQQQAQAQAAANE</sequence>
<gene>
    <name evidence="3" type="ORF">ADEAN_000996100</name>
</gene>
<dbReference type="GO" id="GO:0051082">
    <property type="term" value="F:unfolded protein binding"/>
    <property type="evidence" value="ECO:0007669"/>
    <property type="project" value="InterPro"/>
</dbReference>
<protein>
    <submittedName>
        <fullName evidence="3">Prefoldin subunit, putative</fullName>
    </submittedName>
</protein>